<reference evidence="3" key="1">
    <citation type="submission" date="2021-02" db="EMBL/GenBank/DDBJ databases">
        <authorList>
            <person name="Nowell W R."/>
        </authorList>
    </citation>
    <scope>NUCLEOTIDE SEQUENCE</scope>
</reference>
<dbReference type="Gene3D" id="3.30.1370.60">
    <property type="entry name" value="Hypothetical oxidoreductase yiak, domain 2"/>
    <property type="match status" value="1"/>
</dbReference>
<dbReference type="SUPFAM" id="SSF89733">
    <property type="entry name" value="L-sulfolactate dehydrogenase-like"/>
    <property type="match status" value="1"/>
</dbReference>
<dbReference type="GO" id="GO:0016491">
    <property type="term" value="F:oxidoreductase activity"/>
    <property type="evidence" value="ECO:0007669"/>
    <property type="project" value="UniProtKB-KW"/>
</dbReference>
<accession>A0A821K4B9</accession>
<name>A0A821K4B9_9BILA</name>
<comment type="caution">
    <text evidence="3">The sequence shown here is derived from an EMBL/GenBank/DDBJ whole genome shotgun (WGS) entry which is preliminary data.</text>
</comment>
<evidence type="ECO:0000256" key="1">
    <source>
        <dbReference type="ARBA" id="ARBA00006056"/>
    </source>
</evidence>
<dbReference type="PANTHER" id="PTHR11091">
    <property type="entry name" value="OXIDOREDUCTASE-RELATED"/>
    <property type="match status" value="1"/>
</dbReference>
<dbReference type="Proteomes" id="UP000663866">
    <property type="component" value="Unassembled WGS sequence"/>
</dbReference>
<dbReference type="EMBL" id="CAJOBG010108714">
    <property type="protein sequence ID" value="CAF4732440.1"/>
    <property type="molecule type" value="Genomic_DNA"/>
</dbReference>
<dbReference type="PANTHER" id="PTHR11091:SF0">
    <property type="entry name" value="MALATE DEHYDROGENASE"/>
    <property type="match status" value="1"/>
</dbReference>
<protein>
    <submittedName>
        <fullName evidence="3">Uncharacterized protein</fullName>
    </submittedName>
</protein>
<sequence>SHFGPWIRSWKTSTTEANLGQCFIAIDPNAFEDEFEDRLQKLINYCRTLPPSG</sequence>
<gene>
    <name evidence="3" type="ORF">OVN521_LOCUS49490</name>
</gene>
<keyword evidence="4" id="KW-1185">Reference proteome</keyword>
<evidence type="ECO:0000313" key="3">
    <source>
        <dbReference type="EMBL" id="CAF4732440.1"/>
    </source>
</evidence>
<dbReference type="InterPro" id="IPR003767">
    <property type="entry name" value="Malate/L-lactate_DH-like"/>
</dbReference>
<proteinExistence type="inferred from homology"/>
<organism evidence="3 4">
    <name type="scientific">Rotaria magnacalcarata</name>
    <dbReference type="NCBI Taxonomy" id="392030"/>
    <lineage>
        <taxon>Eukaryota</taxon>
        <taxon>Metazoa</taxon>
        <taxon>Spiralia</taxon>
        <taxon>Gnathifera</taxon>
        <taxon>Rotifera</taxon>
        <taxon>Eurotatoria</taxon>
        <taxon>Bdelloidea</taxon>
        <taxon>Philodinida</taxon>
        <taxon>Philodinidae</taxon>
        <taxon>Rotaria</taxon>
    </lineage>
</organism>
<keyword evidence="2" id="KW-0560">Oxidoreductase</keyword>
<evidence type="ECO:0000256" key="2">
    <source>
        <dbReference type="ARBA" id="ARBA00023002"/>
    </source>
</evidence>
<comment type="similarity">
    <text evidence="1">Belongs to the LDH2/MDH2 oxidoreductase family.</text>
</comment>
<dbReference type="AlphaFoldDB" id="A0A821K4B9"/>
<dbReference type="InterPro" id="IPR043143">
    <property type="entry name" value="Mal/L-sulf/L-lact_DH-like_NADP"/>
</dbReference>
<dbReference type="InterPro" id="IPR036111">
    <property type="entry name" value="Mal/L-sulfo/L-lacto_DH-like_sf"/>
</dbReference>
<feature type="non-terminal residue" evidence="3">
    <location>
        <position position="1"/>
    </location>
</feature>
<evidence type="ECO:0000313" key="4">
    <source>
        <dbReference type="Proteomes" id="UP000663866"/>
    </source>
</evidence>